<dbReference type="InterPro" id="IPR036249">
    <property type="entry name" value="Thioredoxin-like_sf"/>
</dbReference>
<evidence type="ECO:0000256" key="6">
    <source>
        <dbReference type="SAM" id="SignalP"/>
    </source>
</evidence>
<accession>A0ABN8B7E6</accession>
<dbReference type="Proteomes" id="UP001153292">
    <property type="component" value="Chromosome 4"/>
</dbReference>
<comment type="similarity">
    <text evidence="2">Belongs to the GILT family.</text>
</comment>
<evidence type="ECO:0000313" key="7">
    <source>
        <dbReference type="EMBL" id="CAH0405433.1"/>
    </source>
</evidence>
<dbReference type="Gene3D" id="3.40.30.10">
    <property type="entry name" value="Glutaredoxin"/>
    <property type="match status" value="1"/>
</dbReference>
<evidence type="ECO:0000256" key="4">
    <source>
        <dbReference type="ARBA" id="ARBA00022729"/>
    </source>
</evidence>
<feature type="chain" id="PRO_5045708239" description="Gamma-interferon-inducible lysosomal thiol reductase" evidence="6">
    <location>
        <begin position="17"/>
        <end position="239"/>
    </location>
</feature>
<protein>
    <recommendedName>
        <fullName evidence="9">Gamma-interferon-inducible lysosomal thiol reductase</fullName>
    </recommendedName>
</protein>
<sequence length="239" mass="27154">MYRLLLIIISVIEINSQEVVILSNVLDSANTPIKVIEADVFLMEHKFLNENVKIQLYYECLCPDCRKFDTTVFARVYNILQNYLDVHTYPYGNAQTITHADGTVDFECQHGVEECYGNMLHACAIDILANTTASIEFNMCLMDYKNGEQGSNDATADKCGELLNIKVESIKKCAKGDKGKDLLKYYGDESHKVHYNYVPYVLINGVEWNQDTETDFMKRVCQAFKIPPPPCEGAYNLSN</sequence>
<feature type="signal peptide" evidence="6">
    <location>
        <begin position="1"/>
        <end position="16"/>
    </location>
</feature>
<dbReference type="Pfam" id="PF03227">
    <property type="entry name" value="GILT"/>
    <property type="match status" value="1"/>
</dbReference>
<dbReference type="PANTHER" id="PTHR13234">
    <property type="entry name" value="GAMMA-INTERFERON INDUCIBLE LYSOSOMAL THIOL REDUCTASE GILT"/>
    <property type="match status" value="1"/>
</dbReference>
<evidence type="ECO:0000313" key="8">
    <source>
        <dbReference type="Proteomes" id="UP001153292"/>
    </source>
</evidence>
<reference evidence="7" key="1">
    <citation type="submission" date="2021-12" db="EMBL/GenBank/DDBJ databases">
        <authorList>
            <person name="King R."/>
        </authorList>
    </citation>
    <scope>NUCLEOTIDE SEQUENCE</scope>
</reference>
<keyword evidence="3" id="KW-0964">Secreted</keyword>
<evidence type="ECO:0000256" key="1">
    <source>
        <dbReference type="ARBA" id="ARBA00004613"/>
    </source>
</evidence>
<name>A0ABN8B7E6_CHISP</name>
<evidence type="ECO:0000256" key="3">
    <source>
        <dbReference type="ARBA" id="ARBA00022525"/>
    </source>
</evidence>
<keyword evidence="8" id="KW-1185">Reference proteome</keyword>
<comment type="subcellular location">
    <subcellularLocation>
        <location evidence="1">Secreted</location>
    </subcellularLocation>
</comment>
<gene>
    <name evidence="7" type="ORF">CHILSU_LOCUS8798</name>
</gene>
<evidence type="ECO:0000256" key="2">
    <source>
        <dbReference type="ARBA" id="ARBA00005679"/>
    </source>
</evidence>
<keyword evidence="4 6" id="KW-0732">Signal</keyword>
<evidence type="ECO:0000256" key="5">
    <source>
        <dbReference type="ARBA" id="ARBA00023180"/>
    </source>
</evidence>
<evidence type="ECO:0008006" key="9">
    <source>
        <dbReference type="Google" id="ProtNLM"/>
    </source>
</evidence>
<dbReference type="SUPFAM" id="SSF52833">
    <property type="entry name" value="Thioredoxin-like"/>
    <property type="match status" value="1"/>
</dbReference>
<organism evidence="7 8">
    <name type="scientific">Chilo suppressalis</name>
    <name type="common">Asiatic rice borer moth</name>
    <dbReference type="NCBI Taxonomy" id="168631"/>
    <lineage>
        <taxon>Eukaryota</taxon>
        <taxon>Metazoa</taxon>
        <taxon>Ecdysozoa</taxon>
        <taxon>Arthropoda</taxon>
        <taxon>Hexapoda</taxon>
        <taxon>Insecta</taxon>
        <taxon>Pterygota</taxon>
        <taxon>Neoptera</taxon>
        <taxon>Endopterygota</taxon>
        <taxon>Lepidoptera</taxon>
        <taxon>Glossata</taxon>
        <taxon>Ditrysia</taxon>
        <taxon>Pyraloidea</taxon>
        <taxon>Crambidae</taxon>
        <taxon>Crambinae</taxon>
        <taxon>Chilo</taxon>
    </lineage>
</organism>
<dbReference type="PANTHER" id="PTHR13234:SF8">
    <property type="entry name" value="GAMMA-INTERFERON-INDUCIBLE LYSOSOMAL THIOL REDUCTASE"/>
    <property type="match status" value="1"/>
</dbReference>
<dbReference type="InterPro" id="IPR004911">
    <property type="entry name" value="Interferon-induced_GILT"/>
</dbReference>
<dbReference type="EMBL" id="OU963897">
    <property type="protein sequence ID" value="CAH0405433.1"/>
    <property type="molecule type" value="Genomic_DNA"/>
</dbReference>
<keyword evidence="5" id="KW-0325">Glycoprotein</keyword>
<proteinExistence type="inferred from homology"/>